<dbReference type="STRING" id="51670.SAMN04488557_1313"/>
<dbReference type="GO" id="GO:0008667">
    <property type="term" value="F:2,3-dihydro-2,3-dihydroxybenzoate dehydrogenase activity"/>
    <property type="evidence" value="ECO:0007669"/>
    <property type="project" value="InterPro"/>
</dbReference>
<dbReference type="Gene3D" id="3.40.50.720">
    <property type="entry name" value="NAD(P)-binding Rossmann-like Domain"/>
    <property type="match status" value="1"/>
</dbReference>
<proteinExistence type="predicted"/>
<evidence type="ECO:0000313" key="2">
    <source>
        <dbReference type="Proteomes" id="UP000199423"/>
    </source>
</evidence>
<dbReference type="GO" id="GO:0019290">
    <property type="term" value="P:siderophore biosynthetic process"/>
    <property type="evidence" value="ECO:0007669"/>
    <property type="project" value="InterPro"/>
</dbReference>
<dbReference type="InterPro" id="IPR036291">
    <property type="entry name" value="NAD(P)-bd_dom_sf"/>
</dbReference>
<dbReference type="InterPro" id="IPR003560">
    <property type="entry name" value="DHB_DH"/>
</dbReference>
<gene>
    <name evidence="1" type="ORF">SAMN04488557_1313</name>
</gene>
<dbReference type="AlphaFoldDB" id="A0A1I7N4X1"/>
<sequence length="217" mass="22530">MKTFLSIGAGPGMGFATAERFAKEGFRVVLSGRNKAKAEELATQLKANGYDADARSVDASDPASVVSLIAQMEKEFGAIDVLHYNAASMRKATIAEQPLDSFNSDLAVNVGGALVAAQAVAAKMGERGSGSILLTGGGFALEPSPEYLSLSIGKAGIRALALGLFENLKAKGVHVATVTVAAFVNPGSKDAQAVAEEFWKLHSQPKGAWTVEAIYKG</sequence>
<organism evidence="1 2">
    <name type="scientific">Hyphomicrobium facile</name>
    <dbReference type="NCBI Taxonomy" id="51670"/>
    <lineage>
        <taxon>Bacteria</taxon>
        <taxon>Pseudomonadati</taxon>
        <taxon>Pseudomonadota</taxon>
        <taxon>Alphaproteobacteria</taxon>
        <taxon>Hyphomicrobiales</taxon>
        <taxon>Hyphomicrobiaceae</taxon>
        <taxon>Hyphomicrobium</taxon>
    </lineage>
</organism>
<dbReference type="InterPro" id="IPR002347">
    <property type="entry name" value="SDR_fam"/>
</dbReference>
<dbReference type="PRINTS" id="PR01397">
    <property type="entry name" value="DHBDHDRGNASE"/>
</dbReference>
<dbReference type="RefSeq" id="WP_092865724.1">
    <property type="nucleotide sequence ID" value="NZ_FPCH01000001.1"/>
</dbReference>
<dbReference type="Pfam" id="PF00106">
    <property type="entry name" value="adh_short"/>
    <property type="match status" value="1"/>
</dbReference>
<dbReference type="PANTHER" id="PTHR43431">
    <property type="entry name" value="OXIDOREDUCTASE, SHORT CHAIN DEHYDROGENASE/REDUCTASE FAMILY (AFU_ORTHOLOGUE AFUA_5G14000)"/>
    <property type="match status" value="1"/>
</dbReference>
<dbReference type="SUPFAM" id="SSF51735">
    <property type="entry name" value="NAD(P)-binding Rossmann-fold domains"/>
    <property type="match status" value="1"/>
</dbReference>
<dbReference type="OrthoDB" id="5513072at2"/>
<evidence type="ECO:0000313" key="1">
    <source>
        <dbReference type="EMBL" id="SFV29701.1"/>
    </source>
</evidence>
<protein>
    <submittedName>
        <fullName evidence="1">NADP-dependent 3-hydroxy acid dehydrogenase YdfG</fullName>
    </submittedName>
</protein>
<reference evidence="2" key="1">
    <citation type="submission" date="2016-10" db="EMBL/GenBank/DDBJ databases">
        <authorList>
            <person name="Varghese N."/>
            <person name="Submissions S."/>
        </authorList>
    </citation>
    <scope>NUCLEOTIDE SEQUENCE [LARGE SCALE GENOMIC DNA]</scope>
    <source>
        <strain evidence="2">DSM 1565</strain>
    </source>
</reference>
<keyword evidence="2" id="KW-1185">Reference proteome</keyword>
<dbReference type="EMBL" id="FPCH01000001">
    <property type="protein sequence ID" value="SFV29701.1"/>
    <property type="molecule type" value="Genomic_DNA"/>
</dbReference>
<accession>A0A1I7N4X1</accession>
<name>A0A1I7N4X1_9HYPH</name>
<dbReference type="Proteomes" id="UP000199423">
    <property type="component" value="Unassembled WGS sequence"/>
</dbReference>
<dbReference type="PANTHER" id="PTHR43431:SF1">
    <property type="entry name" value="OS08G0476300 PROTEIN"/>
    <property type="match status" value="1"/>
</dbReference>